<dbReference type="OrthoDB" id="9155486at2"/>
<protein>
    <submittedName>
        <fullName evidence="2">Ethylbenzene dehydrogenase, chaperone</fullName>
    </submittedName>
</protein>
<dbReference type="InterPro" id="IPR036411">
    <property type="entry name" value="TorD-like_sf"/>
</dbReference>
<dbReference type="STRING" id="76114.ebA5795"/>
<name>Q5NZU9_AROAE</name>
<organism evidence="2 3">
    <name type="scientific">Aromatoleum aromaticum (strain DSM 19018 / LMG 30748 / EbN1)</name>
    <name type="common">Azoarcus sp. (strain EbN1)</name>
    <dbReference type="NCBI Taxonomy" id="76114"/>
    <lineage>
        <taxon>Bacteria</taxon>
        <taxon>Pseudomonadati</taxon>
        <taxon>Pseudomonadota</taxon>
        <taxon>Betaproteobacteria</taxon>
        <taxon>Rhodocyclales</taxon>
        <taxon>Rhodocyclaceae</taxon>
        <taxon>Aromatoleum</taxon>
    </lineage>
</organism>
<dbReference type="KEGG" id="eba:ebA5795"/>
<dbReference type="PANTHER" id="PTHR34227">
    <property type="entry name" value="CHAPERONE PROTEIN YCDY"/>
    <property type="match status" value="1"/>
</dbReference>
<dbReference type="Proteomes" id="UP000006552">
    <property type="component" value="Chromosome"/>
</dbReference>
<evidence type="ECO:0000256" key="1">
    <source>
        <dbReference type="ARBA" id="ARBA00023186"/>
    </source>
</evidence>
<evidence type="ECO:0000313" key="2">
    <source>
        <dbReference type="EMBL" id="CAI09415.1"/>
    </source>
</evidence>
<dbReference type="HOGENOM" id="CLU_1248507_0_0_4"/>
<evidence type="ECO:0000313" key="3">
    <source>
        <dbReference type="Proteomes" id="UP000006552"/>
    </source>
</evidence>
<dbReference type="PANTHER" id="PTHR34227:SF1">
    <property type="entry name" value="DIMETHYL SULFOXIDE REDUCTASE CHAPERONE-RELATED"/>
    <property type="match status" value="1"/>
</dbReference>
<dbReference type="eggNOG" id="COG3381">
    <property type="taxonomic scope" value="Bacteria"/>
</dbReference>
<dbReference type="SUPFAM" id="SSF89155">
    <property type="entry name" value="TorD-like"/>
    <property type="match status" value="1"/>
</dbReference>
<dbReference type="RefSeq" id="WP_011239078.1">
    <property type="nucleotide sequence ID" value="NC_006513.1"/>
</dbReference>
<keyword evidence="3" id="KW-1185">Reference proteome</keyword>
<proteinExistence type="predicted"/>
<dbReference type="InterPro" id="IPR050289">
    <property type="entry name" value="TorD/DmsD_chaperones"/>
</dbReference>
<dbReference type="NCBIfam" id="TIGR03482">
    <property type="entry name" value="DMSO_red_II_cha"/>
    <property type="match status" value="1"/>
</dbReference>
<dbReference type="InterPro" id="IPR017843">
    <property type="entry name" value="DMSO_Rdtase_II_chaperone"/>
</dbReference>
<keyword evidence="1" id="KW-0143">Chaperone</keyword>
<reference evidence="2 3" key="1">
    <citation type="journal article" date="2005" name="Arch. Microbiol.">
        <title>The genome sequence of an anaerobic aromatic-degrading denitrifying bacterium, strain EbN1.</title>
        <authorList>
            <person name="Rabus R."/>
            <person name="Kube M."/>
            <person name="Heider J."/>
            <person name="Beck A."/>
            <person name="Heitmann K."/>
            <person name="Widdel F."/>
            <person name="Reinhardt R."/>
        </authorList>
    </citation>
    <scope>NUCLEOTIDE SEQUENCE [LARGE SCALE GENOMIC DNA]</scope>
    <source>
        <strain evidence="2 3">EbN1</strain>
    </source>
</reference>
<dbReference type="Pfam" id="PF02613">
    <property type="entry name" value="Nitrate_red_del"/>
    <property type="match status" value="1"/>
</dbReference>
<dbReference type="InterPro" id="IPR020945">
    <property type="entry name" value="DMSO/NO3_reduct_chaperone"/>
</dbReference>
<dbReference type="AlphaFoldDB" id="Q5NZU9"/>
<sequence>MNSKLELGMCHDKEAIEARSEIYRILSGVFAYPASDEQKTFVLQEAQAALRAAATGLPFPLPALDALTEWGAETALDVQSEYTRLFDNCSGRPALSLHEKDFSAVDQKKLWEELIRYYEHFGLRYDLKDCKEWPDHIGIELEFLHYLTFLEGTVPDALTEDYVAAEGDFLDRHLAKWVPGFSQRLSDGDASSPYGAFSQVLAQFIVGDREFIQLRRSIQ</sequence>
<dbReference type="Gene3D" id="1.10.3480.10">
    <property type="entry name" value="TorD-like"/>
    <property type="match status" value="1"/>
</dbReference>
<dbReference type="EMBL" id="CR555306">
    <property type="protein sequence ID" value="CAI09415.1"/>
    <property type="molecule type" value="Genomic_DNA"/>
</dbReference>
<accession>Q5NZU9</accession>
<gene>
    <name evidence="2" type="primary">ebdD2</name>
    <name evidence="2" type="ORF">ebA5795</name>
</gene>